<proteinExistence type="predicted"/>
<dbReference type="EMBL" id="CP068393">
    <property type="protein sequence ID" value="QUC66533.1"/>
    <property type="molecule type" value="Genomic_DNA"/>
</dbReference>
<accession>A0AC61NKD6</accession>
<protein>
    <submittedName>
        <fullName evidence="1">Site-specific DNA-methyltransferase</fullName>
    </submittedName>
</protein>
<reference evidence="1" key="1">
    <citation type="submission" date="2021-01" db="EMBL/GenBank/DDBJ databases">
        <title>Complete genome sequence of Clostridiales bacterium R-7.</title>
        <authorList>
            <person name="Mahoney-Kurpe S.C."/>
            <person name="Palevich N."/>
            <person name="Koike S."/>
            <person name="Moon C.D."/>
            <person name="Attwood G.T."/>
        </authorList>
    </citation>
    <scope>NUCLEOTIDE SEQUENCE</scope>
    <source>
        <strain evidence="1">R-7</strain>
    </source>
</reference>
<sequence>MFEQVKAEKEVFGNGENLLVCGSVMKLPDEIRALAGKAQCVYVDPPFMTGEKFMRRRPYGEKGWKTGTPAPRYPAYEDRYTSEKQYLRLLRRVISVAKTLLNDTGVFYLHLDWRMSAPARLMCDREFGKTRFLNEIIWSYESGGRAKKYFSRKHDVILLYAKSKDYFFDLTRVPLARGDGKRNHMARGRDEQGRLFSYITSNGKEYRYYDDEPVYPGDVWNDISHLQQRDPERTGYATQKPLKLLERLLLPVTNPGDLVVDLCCGSGTALEAAQKLDCRFAGLDLNPEAVAITLSRLKPENLTVLCPCGGKAELLAENEENRFRMDGLEVSHPAFPARTTPLDNLESWETGTLEDGVFRADQCFRRSYRYPELQQLLKTEKPVSAIMTTDAAGIRRAFEIK</sequence>
<evidence type="ECO:0000313" key="1">
    <source>
        <dbReference type="EMBL" id="QUC66533.1"/>
    </source>
</evidence>
<evidence type="ECO:0000313" key="2">
    <source>
        <dbReference type="Proteomes" id="UP000682782"/>
    </source>
</evidence>
<keyword evidence="2" id="KW-1185">Reference proteome</keyword>
<dbReference type="Proteomes" id="UP000682782">
    <property type="component" value="Chromosome"/>
</dbReference>
<organism evidence="1 2">
    <name type="scientific">Aristaeella hokkaidonensis</name>
    <dbReference type="NCBI Taxonomy" id="3046382"/>
    <lineage>
        <taxon>Bacteria</taxon>
        <taxon>Bacillati</taxon>
        <taxon>Bacillota</taxon>
        <taxon>Clostridia</taxon>
        <taxon>Eubacteriales</taxon>
        <taxon>Aristaeellaceae</taxon>
        <taxon>Aristaeella</taxon>
    </lineage>
</organism>
<gene>
    <name evidence="1" type="ORF">JYE49_11785</name>
</gene>
<name>A0AC61NKD6_9FIRM</name>